<organism evidence="4 5">
    <name type="scientific">Flavobacterium urocaniciphilum</name>
    <dbReference type="NCBI Taxonomy" id="1299341"/>
    <lineage>
        <taxon>Bacteria</taxon>
        <taxon>Pseudomonadati</taxon>
        <taxon>Bacteroidota</taxon>
        <taxon>Flavobacteriia</taxon>
        <taxon>Flavobacteriales</taxon>
        <taxon>Flavobacteriaceae</taxon>
        <taxon>Flavobacterium</taxon>
    </lineage>
</organism>
<reference evidence="4 5" key="1">
    <citation type="submission" date="2016-10" db="EMBL/GenBank/DDBJ databases">
        <authorList>
            <person name="de Groot N.N."/>
        </authorList>
    </citation>
    <scope>NUCLEOTIDE SEQUENCE [LARGE SCALE GENOMIC DNA]</scope>
    <source>
        <strain evidence="4 5">DSM 27078</strain>
    </source>
</reference>
<dbReference type="STRING" id="1299341.SAMN05444005_103206"/>
<evidence type="ECO:0000256" key="3">
    <source>
        <dbReference type="SAM" id="SignalP"/>
    </source>
</evidence>
<sequence>MKKLLALAALSVAMISCQETATAKKDEFKTGYIDTSVLLDKYDKFKDENEKFKVKSEEMGRPLQAKGKQLEAEMANFQRAAQANGPAWAQQKYAELKQREQALLAERNEVLGKIDQEGGKLKDTLVSQIRKYITDYGKKEKFDYILTTSDDAPTVIFAKDSYNLTDKLVKLLNEEYKATKEKK</sequence>
<gene>
    <name evidence="4" type="ORF">SAMN05444005_103206</name>
</gene>
<dbReference type="RefSeq" id="WP_091467375.1">
    <property type="nucleotide sequence ID" value="NZ_FOEI01000003.1"/>
</dbReference>
<dbReference type="EMBL" id="FOEI01000003">
    <property type="protein sequence ID" value="SEP92256.1"/>
    <property type="molecule type" value="Genomic_DNA"/>
</dbReference>
<name>A0A1H9BTG0_9FLAO</name>
<dbReference type="InterPro" id="IPR005632">
    <property type="entry name" value="Chaperone_Skp"/>
</dbReference>
<keyword evidence="5" id="KW-1185">Reference proteome</keyword>
<comment type="similarity">
    <text evidence="1">Belongs to the Skp family.</text>
</comment>
<dbReference type="PROSITE" id="PS51257">
    <property type="entry name" value="PROKAR_LIPOPROTEIN"/>
    <property type="match status" value="1"/>
</dbReference>
<accession>A0A1H9BTG0</accession>
<evidence type="ECO:0000313" key="5">
    <source>
        <dbReference type="Proteomes" id="UP000198648"/>
    </source>
</evidence>
<proteinExistence type="inferred from homology"/>
<dbReference type="GO" id="GO:0005829">
    <property type="term" value="C:cytosol"/>
    <property type="evidence" value="ECO:0007669"/>
    <property type="project" value="TreeGrafter"/>
</dbReference>
<feature type="signal peptide" evidence="3">
    <location>
        <begin position="1"/>
        <end position="21"/>
    </location>
</feature>
<dbReference type="SMART" id="SM00935">
    <property type="entry name" value="OmpH"/>
    <property type="match status" value="1"/>
</dbReference>
<evidence type="ECO:0000313" key="4">
    <source>
        <dbReference type="EMBL" id="SEP92256.1"/>
    </source>
</evidence>
<protein>
    <submittedName>
        <fullName evidence="4">Periplasmic chaperone for outer membrane proteins Skp</fullName>
    </submittedName>
</protein>
<dbReference type="Pfam" id="PF03938">
    <property type="entry name" value="OmpH"/>
    <property type="match status" value="1"/>
</dbReference>
<dbReference type="GO" id="GO:0051082">
    <property type="term" value="F:unfolded protein binding"/>
    <property type="evidence" value="ECO:0007669"/>
    <property type="project" value="InterPro"/>
</dbReference>
<feature type="chain" id="PRO_5011760853" evidence="3">
    <location>
        <begin position="22"/>
        <end position="183"/>
    </location>
</feature>
<keyword evidence="2 3" id="KW-0732">Signal</keyword>
<dbReference type="AlphaFoldDB" id="A0A1H9BTG0"/>
<dbReference type="GO" id="GO:0050821">
    <property type="term" value="P:protein stabilization"/>
    <property type="evidence" value="ECO:0007669"/>
    <property type="project" value="TreeGrafter"/>
</dbReference>
<dbReference type="InterPro" id="IPR024930">
    <property type="entry name" value="Skp_dom_sf"/>
</dbReference>
<evidence type="ECO:0000256" key="2">
    <source>
        <dbReference type="ARBA" id="ARBA00022729"/>
    </source>
</evidence>
<evidence type="ECO:0000256" key="1">
    <source>
        <dbReference type="ARBA" id="ARBA00009091"/>
    </source>
</evidence>
<dbReference type="PANTHER" id="PTHR35089:SF1">
    <property type="entry name" value="CHAPERONE PROTEIN SKP"/>
    <property type="match status" value="1"/>
</dbReference>
<dbReference type="OrthoDB" id="1145062at2"/>
<dbReference type="Proteomes" id="UP000198648">
    <property type="component" value="Unassembled WGS sequence"/>
</dbReference>
<dbReference type="Gene3D" id="3.30.910.20">
    <property type="entry name" value="Skp domain"/>
    <property type="match status" value="1"/>
</dbReference>
<dbReference type="PANTHER" id="PTHR35089">
    <property type="entry name" value="CHAPERONE PROTEIN SKP"/>
    <property type="match status" value="1"/>
</dbReference>
<dbReference type="SUPFAM" id="SSF111384">
    <property type="entry name" value="OmpH-like"/>
    <property type="match status" value="1"/>
</dbReference>